<dbReference type="Proteomes" id="UP000001964">
    <property type="component" value="Chromosome"/>
</dbReference>
<dbReference type="InterPro" id="IPR013815">
    <property type="entry name" value="ATP_grasp_subdomain_1"/>
</dbReference>
<dbReference type="PANTHER" id="PTHR21621:SF0">
    <property type="entry name" value="BETA-CITRYLGLUTAMATE SYNTHASE B-RELATED"/>
    <property type="match status" value="1"/>
</dbReference>
<name>Q0APN7_MARMM</name>
<dbReference type="GO" id="GO:0005737">
    <property type="term" value="C:cytoplasm"/>
    <property type="evidence" value="ECO:0007669"/>
    <property type="project" value="TreeGrafter"/>
</dbReference>
<accession>Q0APN7</accession>
<dbReference type="InterPro" id="IPR013651">
    <property type="entry name" value="ATP-grasp_RimK-type"/>
</dbReference>
<dbReference type="GO" id="GO:0005524">
    <property type="term" value="F:ATP binding"/>
    <property type="evidence" value="ECO:0007669"/>
    <property type="project" value="UniProtKB-UniRule"/>
</dbReference>
<dbReference type="RefSeq" id="WP_011643397.1">
    <property type="nucleotide sequence ID" value="NC_008347.1"/>
</dbReference>
<keyword evidence="1" id="KW-0067">ATP-binding</keyword>
<dbReference type="Pfam" id="PF08443">
    <property type="entry name" value="RimK"/>
    <property type="match status" value="1"/>
</dbReference>
<dbReference type="InterPro" id="IPR025839">
    <property type="entry name" value="RLAN_dom"/>
</dbReference>
<dbReference type="Pfam" id="PF14401">
    <property type="entry name" value="RLAN"/>
    <property type="match status" value="1"/>
</dbReference>
<dbReference type="GO" id="GO:0009432">
    <property type="term" value="P:SOS response"/>
    <property type="evidence" value="ECO:0007669"/>
    <property type="project" value="TreeGrafter"/>
</dbReference>
<dbReference type="OrthoDB" id="9800957at2"/>
<dbReference type="EMBL" id="CP000449">
    <property type="protein sequence ID" value="ABI65750.1"/>
    <property type="molecule type" value="Genomic_DNA"/>
</dbReference>
<evidence type="ECO:0000313" key="3">
    <source>
        <dbReference type="EMBL" id="ABI65750.1"/>
    </source>
</evidence>
<dbReference type="PROSITE" id="PS50975">
    <property type="entry name" value="ATP_GRASP"/>
    <property type="match status" value="1"/>
</dbReference>
<dbReference type="STRING" id="394221.Mmar10_1458"/>
<keyword evidence="4" id="KW-1185">Reference proteome</keyword>
<gene>
    <name evidence="3" type="ordered locus">Mmar10_1458</name>
</gene>
<dbReference type="GO" id="GO:0046872">
    <property type="term" value="F:metal ion binding"/>
    <property type="evidence" value="ECO:0007669"/>
    <property type="project" value="InterPro"/>
</dbReference>
<dbReference type="GO" id="GO:0018169">
    <property type="term" value="F:ribosomal S6-glutamic acid ligase activity"/>
    <property type="evidence" value="ECO:0007669"/>
    <property type="project" value="TreeGrafter"/>
</dbReference>
<dbReference type="Gene3D" id="3.30.1490.20">
    <property type="entry name" value="ATP-grasp fold, A domain"/>
    <property type="match status" value="1"/>
</dbReference>
<dbReference type="InterPro" id="IPR011761">
    <property type="entry name" value="ATP-grasp"/>
</dbReference>
<evidence type="ECO:0000259" key="2">
    <source>
        <dbReference type="PROSITE" id="PS50975"/>
    </source>
</evidence>
<dbReference type="KEGG" id="mmr:Mmar10_1458"/>
<dbReference type="HOGENOM" id="CLU_016765_0_0_5"/>
<dbReference type="SUPFAM" id="SSF56059">
    <property type="entry name" value="Glutathione synthetase ATP-binding domain-like"/>
    <property type="match status" value="1"/>
</dbReference>
<reference evidence="3 4" key="1">
    <citation type="submission" date="2006-08" db="EMBL/GenBank/DDBJ databases">
        <title>Complete sequence of Maricaulis maris MCS10.</title>
        <authorList>
            <consortium name="US DOE Joint Genome Institute"/>
            <person name="Copeland A."/>
            <person name="Lucas S."/>
            <person name="Lapidus A."/>
            <person name="Barry K."/>
            <person name="Detter J.C."/>
            <person name="Glavina del Rio T."/>
            <person name="Hammon N."/>
            <person name="Israni S."/>
            <person name="Dalin E."/>
            <person name="Tice H."/>
            <person name="Pitluck S."/>
            <person name="Saunders E."/>
            <person name="Brettin T."/>
            <person name="Bruce D."/>
            <person name="Han C."/>
            <person name="Tapia R."/>
            <person name="Gilna P."/>
            <person name="Schmutz J."/>
            <person name="Larimer F."/>
            <person name="Land M."/>
            <person name="Hauser L."/>
            <person name="Kyrpides N."/>
            <person name="Mikhailova N."/>
            <person name="Viollier P."/>
            <person name="Stephens C."/>
            <person name="Richardson P."/>
        </authorList>
    </citation>
    <scope>NUCLEOTIDE SEQUENCE [LARGE SCALE GENOMIC DNA]</scope>
    <source>
        <strain evidence="3 4">MCS10</strain>
    </source>
</reference>
<keyword evidence="1" id="KW-0547">Nucleotide-binding</keyword>
<dbReference type="Gene3D" id="3.30.470.20">
    <property type="entry name" value="ATP-grasp fold, B domain"/>
    <property type="match status" value="1"/>
</dbReference>
<protein>
    <submittedName>
        <fullName evidence="3">RimK domain protein ATP-grasp</fullName>
    </submittedName>
</protein>
<evidence type="ECO:0000256" key="1">
    <source>
        <dbReference type="PROSITE-ProRule" id="PRU00409"/>
    </source>
</evidence>
<organism evidence="3 4">
    <name type="scientific">Maricaulis maris (strain MCS10)</name>
    <name type="common">Caulobacter maris</name>
    <dbReference type="NCBI Taxonomy" id="394221"/>
    <lineage>
        <taxon>Bacteria</taxon>
        <taxon>Pseudomonadati</taxon>
        <taxon>Pseudomonadota</taxon>
        <taxon>Alphaproteobacteria</taxon>
        <taxon>Maricaulales</taxon>
        <taxon>Maricaulaceae</taxon>
        <taxon>Maricaulis</taxon>
    </lineage>
</organism>
<feature type="domain" description="ATP-grasp" evidence="2">
    <location>
        <begin position="286"/>
        <end position="477"/>
    </location>
</feature>
<proteinExistence type="predicted"/>
<evidence type="ECO:0000313" key="4">
    <source>
        <dbReference type="Proteomes" id="UP000001964"/>
    </source>
</evidence>
<sequence>MSDWLILVEFPNDLAQHETPHKVLRIRDYLANPGLFTQRRPNILNLARSYGYQTQGYYASLLAEARGHRIAPAAQTMVELSRKSLYAQALPELNAALARAHADGVSTPGRMTVSFGRVDQSGLGRFGKLLFDWFRVPVLEVTLSKSGLTIDRIRALAPNALKGEARAFFLDAMARHTQRGWADRKERAPARWSLAVLTDPTEEMPPSKPSSLKRLASVAARMGVEVTPIGPNDLASLAEYDALFIRMTTAIDNVSYRFARRAEQEGMPVIDDTASMIRCTNKVFLKELLELGGVPAPRTEIIDETQSLDGLMDRLGTPVVLKAPDGSFSRSVHKVATETELRERARQLFDDTALIIAQEYLPTSFDWRVGVLDGEALFACQYKMAKGHWQIIKHVEGGKSREGGFASFAVEDAPKAVIETALAAARLIGRGLYGIDLKETPDGVFVIEINDNPNLESDVEGLVLKDGLWEAIIGWFARRLEARMTDGRSRQPLTTPDAMDIR</sequence>
<dbReference type="AlphaFoldDB" id="Q0APN7"/>
<dbReference type="eggNOG" id="COG0189">
    <property type="taxonomic scope" value="Bacteria"/>
</dbReference>
<dbReference type="PANTHER" id="PTHR21621">
    <property type="entry name" value="RIBOSOMAL PROTEIN S6 MODIFICATION PROTEIN"/>
    <property type="match status" value="1"/>
</dbReference>